<reference evidence="2" key="1">
    <citation type="submission" date="2017-09" db="EMBL/GenBank/DDBJ databases">
        <title>Genome sequence of Nannocystis excedens DSM 71.</title>
        <authorList>
            <person name="Blom J."/>
        </authorList>
    </citation>
    <scope>NUCLEOTIDE SEQUENCE [LARGE SCALE GENOMIC DNA]</scope>
    <source>
        <strain evidence="2">type strain: E19</strain>
    </source>
</reference>
<dbReference type="EMBL" id="LT960614">
    <property type="protein sequence ID" value="SON57899.1"/>
    <property type="molecule type" value="Genomic_DNA"/>
</dbReference>
<organism evidence="1 2">
    <name type="scientific">Hartmannibacter diazotrophicus</name>
    <dbReference type="NCBI Taxonomy" id="1482074"/>
    <lineage>
        <taxon>Bacteria</taxon>
        <taxon>Pseudomonadati</taxon>
        <taxon>Pseudomonadota</taxon>
        <taxon>Alphaproteobacteria</taxon>
        <taxon>Hyphomicrobiales</taxon>
        <taxon>Pleomorphomonadaceae</taxon>
        <taxon>Hartmannibacter</taxon>
    </lineage>
</organism>
<accession>A0A2C9DCJ5</accession>
<evidence type="ECO:0000313" key="2">
    <source>
        <dbReference type="Proteomes" id="UP000223606"/>
    </source>
</evidence>
<dbReference type="Proteomes" id="UP000223606">
    <property type="component" value="Chromosome 1"/>
</dbReference>
<dbReference type="OrthoDB" id="5540942at2"/>
<keyword evidence="2" id="KW-1185">Reference proteome</keyword>
<evidence type="ECO:0000313" key="1">
    <source>
        <dbReference type="EMBL" id="SON57899.1"/>
    </source>
</evidence>
<dbReference type="AlphaFoldDB" id="A0A2C9DCJ5"/>
<dbReference type="KEGG" id="hdi:HDIA_4358"/>
<dbReference type="RefSeq" id="WP_099558091.1">
    <property type="nucleotide sequence ID" value="NZ_LT960614.1"/>
</dbReference>
<protein>
    <submittedName>
        <fullName evidence="1">Uncharacterized protein</fullName>
    </submittedName>
</protein>
<gene>
    <name evidence="1" type="ORF">HDIA_4358</name>
</gene>
<name>A0A2C9DCJ5_9HYPH</name>
<proteinExistence type="predicted"/>
<sequence length="148" mass="16847">MFRPIILAAMLGALAFPVFGQTYFEPKRGSELRADLMDAIRPIAEWQLGAPVEFVIDTLRTDDHVAFAMVKAQRPGGKPIDMAKTPLAARDSYYVDDYDGPATMEVLMKRSDRMWVPVTYHIGSTEAWWDDDIYCPVWGAVIEEWCRD</sequence>